<dbReference type="Pfam" id="PF11003">
    <property type="entry name" value="DUF2842"/>
    <property type="match status" value="1"/>
</dbReference>
<keyword evidence="1" id="KW-0812">Transmembrane</keyword>
<reference evidence="2 3" key="1">
    <citation type="submission" date="2019-03" db="EMBL/GenBank/DDBJ databases">
        <title>Genomic Encyclopedia of Type Strains, Phase IV (KMG-IV): sequencing the most valuable type-strain genomes for metagenomic binning, comparative biology and taxonomic classification.</title>
        <authorList>
            <person name="Goeker M."/>
        </authorList>
    </citation>
    <scope>NUCLEOTIDE SEQUENCE [LARGE SCALE GENOMIC DNA]</scope>
    <source>
        <strain evidence="2 3">DSM 19345</strain>
    </source>
</reference>
<keyword evidence="3" id="KW-1185">Reference proteome</keyword>
<sequence length="71" mass="7946">MAVRRGTRRIVGVLAMSVFVIVYIAVAMVIGATVMPERHPALQIIYFAVAGFAWTLPCMPIIRWMQRADPD</sequence>
<comment type="caution">
    <text evidence="2">The sequence shown here is derived from an EMBL/GenBank/DDBJ whole genome shotgun (WGS) entry which is preliminary data.</text>
</comment>
<accession>A0A4R3MID9</accession>
<evidence type="ECO:0000256" key="1">
    <source>
        <dbReference type="SAM" id="Phobius"/>
    </source>
</evidence>
<organism evidence="2 3">
    <name type="scientific">Tepidamorphus gemmatus</name>
    <dbReference type="NCBI Taxonomy" id="747076"/>
    <lineage>
        <taxon>Bacteria</taxon>
        <taxon>Pseudomonadati</taxon>
        <taxon>Pseudomonadota</taxon>
        <taxon>Alphaproteobacteria</taxon>
        <taxon>Hyphomicrobiales</taxon>
        <taxon>Tepidamorphaceae</taxon>
        <taxon>Tepidamorphus</taxon>
    </lineage>
</organism>
<evidence type="ECO:0000313" key="2">
    <source>
        <dbReference type="EMBL" id="TCT11465.1"/>
    </source>
</evidence>
<protein>
    <submittedName>
        <fullName evidence="2">Uncharacterized protein DUF2842</fullName>
    </submittedName>
</protein>
<dbReference type="Proteomes" id="UP000295678">
    <property type="component" value="Unassembled WGS sequence"/>
</dbReference>
<evidence type="ECO:0000313" key="3">
    <source>
        <dbReference type="Proteomes" id="UP000295678"/>
    </source>
</evidence>
<dbReference type="InterPro" id="IPR021265">
    <property type="entry name" value="DUF2842"/>
</dbReference>
<name>A0A4R3MID9_9HYPH</name>
<proteinExistence type="predicted"/>
<gene>
    <name evidence="2" type="ORF">EDC22_104227</name>
</gene>
<dbReference type="AlphaFoldDB" id="A0A4R3MID9"/>
<feature type="transmembrane region" description="Helical" evidence="1">
    <location>
        <begin position="41"/>
        <end position="62"/>
    </location>
</feature>
<feature type="transmembrane region" description="Helical" evidence="1">
    <location>
        <begin position="12"/>
        <end position="35"/>
    </location>
</feature>
<keyword evidence="1" id="KW-1133">Transmembrane helix</keyword>
<dbReference type="RefSeq" id="WP_245499687.1">
    <property type="nucleotide sequence ID" value="NZ_SMAK01000004.1"/>
</dbReference>
<keyword evidence="1" id="KW-0472">Membrane</keyword>
<dbReference type="EMBL" id="SMAK01000004">
    <property type="protein sequence ID" value="TCT11465.1"/>
    <property type="molecule type" value="Genomic_DNA"/>
</dbReference>